<protein>
    <recommendedName>
        <fullName evidence="8 9">Signal peptidase complex subunit 3</fullName>
    </recommendedName>
    <alternativeName>
        <fullName evidence="9">Microsomal signal peptidase 22 kDa subunit</fullName>
    </alternativeName>
</protein>
<proteinExistence type="inferred from homology"/>
<accession>A0ABQ7GW19</accession>
<evidence type="ECO:0000256" key="8">
    <source>
        <dbReference type="ARBA" id="ARBA00029556"/>
    </source>
</evidence>
<keyword evidence="4 9" id="KW-0256">Endoplasmic reticulum</keyword>
<gene>
    <name evidence="10" type="ORF">DUNSADRAFT_2289</name>
</gene>
<evidence type="ECO:0000256" key="9">
    <source>
        <dbReference type="PIRNR" id="PIRNR016089"/>
    </source>
</evidence>
<dbReference type="EMBL" id="MU069567">
    <property type="protein sequence ID" value="KAF5838745.1"/>
    <property type="molecule type" value="Genomic_DNA"/>
</dbReference>
<evidence type="ECO:0000313" key="10">
    <source>
        <dbReference type="EMBL" id="KAF5838745.1"/>
    </source>
</evidence>
<evidence type="ECO:0000256" key="4">
    <source>
        <dbReference type="ARBA" id="ARBA00022824"/>
    </source>
</evidence>
<comment type="function">
    <text evidence="9">Essential component of the signal peptidase complex (SPC) which catalyzes the cleavage of N-terminal signal sequences from nascent proteins as they are translocated into the lumen of the endoplasmic reticulum. Essential for the SPC catalytic activity, possibly by stabilizing and positioning the active center of the complex close to the lumenal surface.</text>
</comment>
<dbReference type="PIRSF" id="PIRSF016089">
    <property type="entry name" value="SPC22"/>
    <property type="match status" value="1"/>
</dbReference>
<evidence type="ECO:0000313" key="11">
    <source>
        <dbReference type="Proteomes" id="UP000815325"/>
    </source>
</evidence>
<evidence type="ECO:0000256" key="2">
    <source>
        <dbReference type="ARBA" id="ARBA00009289"/>
    </source>
</evidence>
<dbReference type="PANTHER" id="PTHR12804:SF0">
    <property type="entry name" value="SIGNAL PEPTIDASE COMPLEX SUBUNIT 3"/>
    <property type="match status" value="1"/>
</dbReference>
<keyword evidence="3 9" id="KW-0812">Transmembrane</keyword>
<dbReference type="InterPro" id="IPR007653">
    <property type="entry name" value="SPC3"/>
</dbReference>
<keyword evidence="5 9" id="KW-0735">Signal-anchor</keyword>
<reference evidence="10" key="1">
    <citation type="submission" date="2017-08" db="EMBL/GenBank/DDBJ databases">
        <authorList>
            <person name="Polle J.E."/>
            <person name="Barry K."/>
            <person name="Cushman J."/>
            <person name="Schmutz J."/>
            <person name="Tran D."/>
            <person name="Hathwaick L.T."/>
            <person name="Yim W.C."/>
            <person name="Jenkins J."/>
            <person name="Mckie-Krisberg Z.M."/>
            <person name="Prochnik S."/>
            <person name="Lindquist E."/>
            <person name="Dockter R.B."/>
            <person name="Adam C."/>
            <person name="Molina H."/>
            <person name="Bunkerborg J."/>
            <person name="Jin E."/>
            <person name="Buchheim M."/>
            <person name="Magnuson J."/>
        </authorList>
    </citation>
    <scope>NUCLEOTIDE SEQUENCE</scope>
    <source>
        <strain evidence="10">CCAP 19/18</strain>
    </source>
</reference>
<evidence type="ECO:0000256" key="3">
    <source>
        <dbReference type="ARBA" id="ARBA00022692"/>
    </source>
</evidence>
<dbReference type="PANTHER" id="PTHR12804">
    <property type="entry name" value="MICROSOMAL SIGNAL PEPTIDASE 23 KD SUBUNIT SPC22/23"/>
    <property type="match status" value="1"/>
</dbReference>
<keyword evidence="6 9" id="KW-1133">Transmembrane helix</keyword>
<keyword evidence="7 9" id="KW-0472">Membrane</keyword>
<comment type="caution">
    <text evidence="10">The sequence shown here is derived from an EMBL/GenBank/DDBJ whole genome shotgun (WGS) entry which is preliminary data.</text>
</comment>
<name>A0ABQ7GW19_DUNSA</name>
<evidence type="ECO:0000256" key="7">
    <source>
        <dbReference type="ARBA" id="ARBA00023136"/>
    </source>
</evidence>
<evidence type="ECO:0000256" key="5">
    <source>
        <dbReference type="ARBA" id="ARBA00022968"/>
    </source>
</evidence>
<evidence type="ECO:0000256" key="1">
    <source>
        <dbReference type="ARBA" id="ARBA00004648"/>
    </source>
</evidence>
<comment type="similarity">
    <text evidence="2 9">Belongs to the SPCS3 family.</text>
</comment>
<sequence length="180" mass="20288">MGGSSSSSMHSWMHRGNTLITFFGTVAAVLCLATTLTDLRHVYTMPDPQASVSLAEVKRLAPMTGSKEQATLTFSMDADLRSVFSWNTKQLFLFLQAEYSTPDSTVNQVVLWDTIIQQKEKARIRLKNHKTKYSLIHPSKGLKGAPMNLTLVWHVMPRVGFMYTQSRTFPGGRLPDKYMQ</sequence>
<comment type="subcellular location">
    <subcellularLocation>
        <location evidence="1">Endoplasmic reticulum membrane</location>
        <topology evidence="1">Single-pass type II membrane protein</topology>
    </subcellularLocation>
</comment>
<organism evidence="10 11">
    <name type="scientific">Dunaliella salina</name>
    <name type="common">Green alga</name>
    <name type="synonym">Protococcus salinus</name>
    <dbReference type="NCBI Taxonomy" id="3046"/>
    <lineage>
        <taxon>Eukaryota</taxon>
        <taxon>Viridiplantae</taxon>
        <taxon>Chlorophyta</taxon>
        <taxon>core chlorophytes</taxon>
        <taxon>Chlorophyceae</taxon>
        <taxon>CS clade</taxon>
        <taxon>Chlamydomonadales</taxon>
        <taxon>Dunaliellaceae</taxon>
        <taxon>Dunaliella</taxon>
    </lineage>
</organism>
<evidence type="ECO:0000256" key="6">
    <source>
        <dbReference type="ARBA" id="ARBA00022989"/>
    </source>
</evidence>
<keyword evidence="11" id="KW-1185">Reference proteome</keyword>
<dbReference type="Pfam" id="PF04573">
    <property type="entry name" value="SPC22"/>
    <property type="match status" value="1"/>
</dbReference>
<dbReference type="Proteomes" id="UP000815325">
    <property type="component" value="Unassembled WGS sequence"/>
</dbReference>